<evidence type="ECO:0000313" key="7">
    <source>
        <dbReference type="EMBL" id="NEN77859.1"/>
    </source>
</evidence>
<comment type="caution">
    <text evidence="7">The sequence shown here is derived from an EMBL/GenBank/DDBJ whole genome shotgun (WGS) entry which is preliminary data.</text>
</comment>
<evidence type="ECO:0000313" key="8">
    <source>
        <dbReference type="Proteomes" id="UP000468687"/>
    </source>
</evidence>
<dbReference type="PANTHER" id="PTHR30055:SF151">
    <property type="entry name" value="TRANSCRIPTIONAL REGULATORY PROTEIN"/>
    <property type="match status" value="1"/>
</dbReference>
<keyword evidence="8" id="KW-1185">Reference proteome</keyword>
<dbReference type="Pfam" id="PF00440">
    <property type="entry name" value="TetR_N"/>
    <property type="match status" value="1"/>
</dbReference>
<dbReference type="Pfam" id="PF02909">
    <property type="entry name" value="TetR_C_1"/>
    <property type="match status" value="1"/>
</dbReference>
<reference evidence="7 8" key="1">
    <citation type="journal article" date="2014" name="Int. J. Syst. Evol. Microbiol.">
        <title>Nocardioides zeae sp. nov., isolated from the stem of Zea mays.</title>
        <authorList>
            <person name="Glaeser S.P."/>
            <person name="McInroy J.A."/>
            <person name="Busse H.J."/>
            <person name="Kampfer P."/>
        </authorList>
    </citation>
    <scope>NUCLEOTIDE SEQUENCE [LARGE SCALE GENOMIC DNA]</scope>
    <source>
        <strain evidence="7 8">JCM 30728</strain>
    </source>
</reference>
<dbReference type="Gene3D" id="1.10.357.10">
    <property type="entry name" value="Tetracycline Repressor, domain 2"/>
    <property type="match status" value="1"/>
</dbReference>
<dbReference type="GO" id="GO:0045892">
    <property type="term" value="P:negative regulation of DNA-templated transcription"/>
    <property type="evidence" value="ECO:0007669"/>
    <property type="project" value="InterPro"/>
</dbReference>
<feature type="domain" description="HTH tetR-type" evidence="6">
    <location>
        <begin position="8"/>
        <end position="68"/>
    </location>
</feature>
<evidence type="ECO:0000259" key="6">
    <source>
        <dbReference type="PROSITE" id="PS50977"/>
    </source>
</evidence>
<dbReference type="PANTHER" id="PTHR30055">
    <property type="entry name" value="HTH-TYPE TRANSCRIPTIONAL REGULATOR RUTR"/>
    <property type="match status" value="1"/>
</dbReference>
<dbReference type="PRINTS" id="PR00400">
    <property type="entry name" value="TETREPRESSOR"/>
</dbReference>
<name>A0A6P0HGM3_9ACTN</name>
<dbReference type="InterPro" id="IPR004111">
    <property type="entry name" value="Repressor_TetR_C"/>
</dbReference>
<dbReference type="EMBL" id="JAAGXA010000003">
    <property type="protein sequence ID" value="NEN77859.1"/>
    <property type="molecule type" value="Genomic_DNA"/>
</dbReference>
<keyword evidence="2" id="KW-0805">Transcription regulation</keyword>
<gene>
    <name evidence="7" type="ORF">G3T38_06175</name>
</gene>
<dbReference type="SUPFAM" id="SSF46689">
    <property type="entry name" value="Homeodomain-like"/>
    <property type="match status" value="1"/>
</dbReference>
<dbReference type="SUPFAM" id="SSF48498">
    <property type="entry name" value="Tetracyclin repressor-like, C-terminal domain"/>
    <property type="match status" value="1"/>
</dbReference>
<dbReference type="InterPro" id="IPR036271">
    <property type="entry name" value="Tet_transcr_reg_TetR-rel_C_sf"/>
</dbReference>
<accession>A0A6P0HGM3</accession>
<proteinExistence type="predicted"/>
<dbReference type="PROSITE" id="PS50977">
    <property type="entry name" value="HTH_TETR_2"/>
    <property type="match status" value="1"/>
</dbReference>
<sequence>MARPSKPLISREATVRTALAIIDADGLDALSVPRLARELNVKAPSLYHHFADKRAILQEVAAEIVAPIEVPDPPPDHDWIGWFTQLALNLRAVVMPHRRAAPLLIEHLPRDLLTDYFELTCAYLAECGVPAHLHVPFLDGMEKLALGATIAEAMRPEVGADGSVFAHLDPDQHPHLADAVAANEHEARGIFEQTIRSFLAGMERLVAEA</sequence>
<dbReference type="GO" id="GO:0000976">
    <property type="term" value="F:transcription cis-regulatory region binding"/>
    <property type="evidence" value="ECO:0007669"/>
    <property type="project" value="TreeGrafter"/>
</dbReference>
<dbReference type="Proteomes" id="UP000468687">
    <property type="component" value="Unassembled WGS sequence"/>
</dbReference>
<dbReference type="AlphaFoldDB" id="A0A6P0HGM3"/>
<evidence type="ECO:0000256" key="2">
    <source>
        <dbReference type="ARBA" id="ARBA00023015"/>
    </source>
</evidence>
<keyword evidence="3 5" id="KW-0238">DNA-binding</keyword>
<dbReference type="InterPro" id="IPR001647">
    <property type="entry name" value="HTH_TetR"/>
</dbReference>
<dbReference type="RefSeq" id="WP_163771218.1">
    <property type="nucleotide sequence ID" value="NZ_JAAGXA010000003.1"/>
</dbReference>
<evidence type="ECO:0000256" key="4">
    <source>
        <dbReference type="ARBA" id="ARBA00023163"/>
    </source>
</evidence>
<protein>
    <submittedName>
        <fullName evidence="7">TetR/AcrR family transcriptional regulator</fullName>
    </submittedName>
</protein>
<dbReference type="InterPro" id="IPR003012">
    <property type="entry name" value="Tet_transcr_reg_TetR"/>
</dbReference>
<keyword evidence="1" id="KW-0678">Repressor</keyword>
<dbReference type="GO" id="GO:0046677">
    <property type="term" value="P:response to antibiotic"/>
    <property type="evidence" value="ECO:0007669"/>
    <property type="project" value="InterPro"/>
</dbReference>
<organism evidence="7 8">
    <name type="scientific">Nocardioides zeae</name>
    <dbReference type="NCBI Taxonomy" id="1457234"/>
    <lineage>
        <taxon>Bacteria</taxon>
        <taxon>Bacillati</taxon>
        <taxon>Actinomycetota</taxon>
        <taxon>Actinomycetes</taxon>
        <taxon>Propionibacteriales</taxon>
        <taxon>Nocardioidaceae</taxon>
        <taxon>Nocardioides</taxon>
    </lineage>
</organism>
<evidence type="ECO:0000256" key="5">
    <source>
        <dbReference type="PROSITE-ProRule" id="PRU00335"/>
    </source>
</evidence>
<dbReference type="InterPro" id="IPR009057">
    <property type="entry name" value="Homeodomain-like_sf"/>
</dbReference>
<evidence type="ECO:0000256" key="1">
    <source>
        <dbReference type="ARBA" id="ARBA00022491"/>
    </source>
</evidence>
<keyword evidence="4" id="KW-0804">Transcription</keyword>
<dbReference type="GO" id="GO:0003700">
    <property type="term" value="F:DNA-binding transcription factor activity"/>
    <property type="evidence" value="ECO:0007669"/>
    <property type="project" value="TreeGrafter"/>
</dbReference>
<feature type="DNA-binding region" description="H-T-H motif" evidence="5">
    <location>
        <begin position="31"/>
        <end position="50"/>
    </location>
</feature>
<dbReference type="InterPro" id="IPR050109">
    <property type="entry name" value="HTH-type_TetR-like_transc_reg"/>
</dbReference>
<evidence type="ECO:0000256" key="3">
    <source>
        <dbReference type="ARBA" id="ARBA00023125"/>
    </source>
</evidence>